<sequence>MRRSKVLEKIRAGKVARICCLGHVVPAFVRFAAEFGFDGIWLDNEHRAMSDREVQMILAYFQLHDIDCILRPPTLEKSRLYRYLEDGATGLMIPHVSTPEKAHDLAQSVKFPPLGDRGLDGAGLDSDFMFDDIDEYVKFANKETFLCVQIETVEAVNNAEAIAAVPGVDCLFVGPGDLGLRLRNMDNPPFDINGAQKIVSEATKKHGKSWGQPAFNKEMVKDLHQNLNAQFLNFGGDFGALRGMLEENAGQLDEVLGEDYKSEKPSRKTY</sequence>
<dbReference type="Proteomes" id="UP000317178">
    <property type="component" value="Chromosome"/>
</dbReference>
<accession>A0A518CPQ8</accession>
<name>A0A518CPQ8_9PLAN</name>
<dbReference type="SUPFAM" id="SSF51621">
    <property type="entry name" value="Phosphoenolpyruvate/pyruvate domain"/>
    <property type="match status" value="1"/>
</dbReference>
<dbReference type="InterPro" id="IPR015813">
    <property type="entry name" value="Pyrv/PenolPyrv_kinase-like_dom"/>
</dbReference>
<evidence type="ECO:0000313" key="6">
    <source>
        <dbReference type="Proteomes" id="UP000317178"/>
    </source>
</evidence>
<dbReference type="Pfam" id="PF03328">
    <property type="entry name" value="HpcH_HpaI"/>
    <property type="match status" value="1"/>
</dbReference>
<evidence type="ECO:0000313" key="5">
    <source>
        <dbReference type="EMBL" id="QDU81210.1"/>
    </source>
</evidence>
<keyword evidence="6" id="KW-1185">Reference proteome</keyword>
<dbReference type="KEGG" id="plon:Pla110_29490"/>
<dbReference type="InterPro" id="IPR040442">
    <property type="entry name" value="Pyrv_kinase-like_dom_sf"/>
</dbReference>
<dbReference type="OrthoDB" id="86160at2"/>
<gene>
    <name evidence="5" type="primary">rhmA</name>
    <name evidence="5" type="ORF">Pla110_29490</name>
</gene>
<dbReference type="PANTHER" id="PTHR30502">
    <property type="entry name" value="2-KETO-3-DEOXY-L-RHAMNONATE ALDOLASE"/>
    <property type="match status" value="1"/>
</dbReference>
<evidence type="ECO:0000256" key="1">
    <source>
        <dbReference type="ARBA" id="ARBA00005568"/>
    </source>
</evidence>
<protein>
    <submittedName>
        <fullName evidence="5">2-keto-3-deoxy-L-rhamnonate aldolase</fullName>
        <ecNumber evidence="5">4.1.2.53</ecNumber>
    </submittedName>
</protein>
<dbReference type="GO" id="GO:0005737">
    <property type="term" value="C:cytoplasm"/>
    <property type="evidence" value="ECO:0007669"/>
    <property type="project" value="TreeGrafter"/>
</dbReference>
<dbReference type="RefSeq" id="WP_144996413.1">
    <property type="nucleotide sequence ID" value="NZ_CP036281.1"/>
</dbReference>
<dbReference type="InterPro" id="IPR005000">
    <property type="entry name" value="Aldolase/citrate-lyase_domain"/>
</dbReference>
<feature type="domain" description="HpcH/HpaI aldolase/citrate lyase" evidence="4">
    <location>
        <begin position="26"/>
        <end position="207"/>
    </location>
</feature>
<dbReference type="PANTHER" id="PTHR30502:SF0">
    <property type="entry name" value="PHOSPHOENOLPYRUVATE CARBOXYLASE FAMILY PROTEIN"/>
    <property type="match status" value="1"/>
</dbReference>
<evidence type="ECO:0000256" key="2">
    <source>
        <dbReference type="ARBA" id="ARBA00022723"/>
    </source>
</evidence>
<comment type="similarity">
    <text evidence="1">Belongs to the HpcH/HpaI aldolase family.</text>
</comment>
<reference evidence="5 6" key="1">
    <citation type="submission" date="2019-02" db="EMBL/GenBank/DDBJ databases">
        <title>Deep-cultivation of Planctomycetes and their phenomic and genomic characterization uncovers novel biology.</title>
        <authorList>
            <person name="Wiegand S."/>
            <person name="Jogler M."/>
            <person name="Boedeker C."/>
            <person name="Pinto D."/>
            <person name="Vollmers J."/>
            <person name="Rivas-Marin E."/>
            <person name="Kohn T."/>
            <person name="Peeters S.H."/>
            <person name="Heuer A."/>
            <person name="Rast P."/>
            <person name="Oberbeckmann S."/>
            <person name="Bunk B."/>
            <person name="Jeske O."/>
            <person name="Meyerdierks A."/>
            <person name="Storesund J.E."/>
            <person name="Kallscheuer N."/>
            <person name="Luecker S."/>
            <person name="Lage O.M."/>
            <person name="Pohl T."/>
            <person name="Merkel B.J."/>
            <person name="Hornburger P."/>
            <person name="Mueller R.-W."/>
            <person name="Bruemmer F."/>
            <person name="Labrenz M."/>
            <person name="Spormann A.M."/>
            <person name="Op den Camp H."/>
            <person name="Overmann J."/>
            <person name="Amann R."/>
            <person name="Jetten M.S.M."/>
            <person name="Mascher T."/>
            <person name="Medema M.H."/>
            <person name="Devos D.P."/>
            <person name="Kaster A.-K."/>
            <person name="Ovreas L."/>
            <person name="Rohde M."/>
            <person name="Galperin M.Y."/>
            <person name="Jogler C."/>
        </authorList>
    </citation>
    <scope>NUCLEOTIDE SEQUENCE [LARGE SCALE GENOMIC DNA]</scope>
    <source>
        <strain evidence="5 6">Pla110</strain>
    </source>
</reference>
<keyword evidence="3 5" id="KW-0456">Lyase</keyword>
<evidence type="ECO:0000256" key="3">
    <source>
        <dbReference type="ARBA" id="ARBA00023239"/>
    </source>
</evidence>
<organism evidence="5 6">
    <name type="scientific">Polystyrenella longa</name>
    <dbReference type="NCBI Taxonomy" id="2528007"/>
    <lineage>
        <taxon>Bacteria</taxon>
        <taxon>Pseudomonadati</taxon>
        <taxon>Planctomycetota</taxon>
        <taxon>Planctomycetia</taxon>
        <taxon>Planctomycetales</taxon>
        <taxon>Planctomycetaceae</taxon>
        <taxon>Polystyrenella</taxon>
    </lineage>
</organism>
<dbReference type="AlphaFoldDB" id="A0A518CPQ8"/>
<keyword evidence="2" id="KW-0479">Metal-binding</keyword>
<dbReference type="GO" id="GO:0046872">
    <property type="term" value="F:metal ion binding"/>
    <property type="evidence" value="ECO:0007669"/>
    <property type="project" value="UniProtKB-KW"/>
</dbReference>
<dbReference type="GO" id="GO:0106099">
    <property type="term" value="F:2-keto-3-deoxy-L-rhamnonate aldolase activity"/>
    <property type="evidence" value="ECO:0007669"/>
    <property type="project" value="UniProtKB-EC"/>
</dbReference>
<dbReference type="EMBL" id="CP036281">
    <property type="protein sequence ID" value="QDU81210.1"/>
    <property type="molecule type" value="Genomic_DNA"/>
</dbReference>
<proteinExistence type="inferred from homology"/>
<dbReference type="Gene3D" id="3.20.20.60">
    <property type="entry name" value="Phosphoenolpyruvate-binding domains"/>
    <property type="match status" value="1"/>
</dbReference>
<dbReference type="EC" id="4.1.2.53" evidence="5"/>
<dbReference type="InterPro" id="IPR050251">
    <property type="entry name" value="HpcH-HpaI_aldolase"/>
</dbReference>
<evidence type="ECO:0000259" key="4">
    <source>
        <dbReference type="Pfam" id="PF03328"/>
    </source>
</evidence>